<dbReference type="SUPFAM" id="SSF55920">
    <property type="entry name" value="Creatinase/aminopeptidase"/>
    <property type="match status" value="1"/>
</dbReference>
<comment type="catalytic activity">
    <reaction evidence="6 7">
        <text>Release of N-terminal amino acids, preferentially methionine, from peptides and arylamides.</text>
        <dbReference type="EC" id="3.4.11.18"/>
    </reaction>
</comment>
<feature type="binding site" evidence="6">
    <location>
        <position position="232"/>
    </location>
    <ligand>
        <name>a divalent metal cation</name>
        <dbReference type="ChEBI" id="CHEBI:60240"/>
        <label>2</label>
        <note>catalytic</note>
    </ligand>
</feature>
<evidence type="ECO:0000256" key="3">
    <source>
        <dbReference type="ARBA" id="ARBA00022670"/>
    </source>
</evidence>
<keyword evidence="4 6" id="KW-0479">Metal-binding</keyword>
<sequence length="248" mass="26970">MIHYKTDEQLRLIRKAGRIVAGCHAEIAKRLRPGATTLEIDRFAEEYMRSHGAKPAQKGYKGYPFATCASAGDVVCHGFPRDVPLREGEIVTIDMVAELNGWMADSAWTYAVGKVSPELERLMNATKHALYQGIAQARAGKRIGDIGHAVQQVAEAEGYAVVDAFIGHGIGRRMHEDPQVHHTGKPGKGKKLAPGMVITIEPIFVIGNPDFSIEQDGWTARTMDGSIGAQFEHTVAIKDGEAAILTKT</sequence>
<feature type="binding site" evidence="6">
    <location>
        <position position="168"/>
    </location>
    <ligand>
        <name>a divalent metal cation</name>
        <dbReference type="ChEBI" id="CHEBI:60240"/>
        <label>2</label>
        <note>catalytic</note>
    </ligand>
</feature>
<dbReference type="Gene3D" id="3.90.230.10">
    <property type="entry name" value="Creatinase/methionine aminopeptidase superfamily"/>
    <property type="match status" value="1"/>
</dbReference>
<keyword evidence="5 6" id="KW-0378">Hydrolase</keyword>
<dbReference type="PANTHER" id="PTHR43330:SF17">
    <property type="entry name" value="METHIONINE AMINOPEPTIDASE"/>
    <property type="match status" value="1"/>
</dbReference>
<feature type="binding site" evidence="6">
    <location>
        <position position="94"/>
    </location>
    <ligand>
        <name>a divalent metal cation</name>
        <dbReference type="ChEBI" id="CHEBI:60240"/>
        <label>1</label>
    </ligand>
</feature>
<feature type="binding site" evidence="6">
    <location>
        <position position="201"/>
    </location>
    <ligand>
        <name>a divalent metal cation</name>
        <dbReference type="ChEBI" id="CHEBI:60240"/>
        <label>2</label>
        <note>catalytic</note>
    </ligand>
</feature>
<feature type="domain" description="Peptidase M24" evidence="8">
    <location>
        <begin position="12"/>
        <end position="238"/>
    </location>
</feature>
<gene>
    <name evidence="6 9" type="primary">map</name>
    <name evidence="9" type="ORF">DL346_20525</name>
</gene>
<dbReference type="Proteomes" id="UP000249260">
    <property type="component" value="Unassembled WGS sequence"/>
</dbReference>
<evidence type="ECO:0000256" key="6">
    <source>
        <dbReference type="HAMAP-Rule" id="MF_01974"/>
    </source>
</evidence>
<dbReference type="EMBL" id="QLUW01000004">
    <property type="protein sequence ID" value="RAP74459.1"/>
    <property type="molecule type" value="Genomic_DNA"/>
</dbReference>
<organism evidence="9 10">
    <name type="scientific">Paenibacillus montanisoli</name>
    <dbReference type="NCBI Taxonomy" id="2081970"/>
    <lineage>
        <taxon>Bacteria</taxon>
        <taxon>Bacillati</taxon>
        <taxon>Bacillota</taxon>
        <taxon>Bacilli</taxon>
        <taxon>Bacillales</taxon>
        <taxon>Paenibacillaceae</taxon>
        <taxon>Paenibacillus</taxon>
    </lineage>
</organism>
<evidence type="ECO:0000256" key="7">
    <source>
        <dbReference type="RuleBase" id="RU003653"/>
    </source>
</evidence>
<dbReference type="GO" id="GO:0046872">
    <property type="term" value="F:metal ion binding"/>
    <property type="evidence" value="ECO:0007669"/>
    <property type="project" value="UniProtKB-UniRule"/>
</dbReference>
<keyword evidence="10" id="KW-1185">Reference proteome</keyword>
<keyword evidence="2 6" id="KW-0031">Aminopeptidase</keyword>
<name>A0A328TVF2_9BACL</name>
<dbReference type="InterPro" id="IPR002467">
    <property type="entry name" value="Pept_M24A_MAP1"/>
</dbReference>
<evidence type="ECO:0000313" key="10">
    <source>
        <dbReference type="Proteomes" id="UP000249260"/>
    </source>
</evidence>
<dbReference type="NCBIfam" id="TIGR00500">
    <property type="entry name" value="met_pdase_I"/>
    <property type="match status" value="1"/>
</dbReference>
<dbReference type="GO" id="GO:0070006">
    <property type="term" value="F:metalloaminopeptidase activity"/>
    <property type="evidence" value="ECO:0007669"/>
    <property type="project" value="UniProtKB-UniRule"/>
</dbReference>
<dbReference type="InterPro" id="IPR001714">
    <property type="entry name" value="Pept_M24_MAP"/>
</dbReference>
<feature type="binding site" evidence="6">
    <location>
        <position position="77"/>
    </location>
    <ligand>
        <name>substrate</name>
    </ligand>
</feature>
<evidence type="ECO:0000256" key="2">
    <source>
        <dbReference type="ARBA" id="ARBA00022438"/>
    </source>
</evidence>
<comment type="caution">
    <text evidence="9">The sequence shown here is derived from an EMBL/GenBank/DDBJ whole genome shotgun (WGS) entry which is preliminary data.</text>
</comment>
<dbReference type="AlphaFoldDB" id="A0A328TVF2"/>
<comment type="function">
    <text evidence="1 6">Removes the N-terminal methionine from nascent proteins. The N-terminal methionine is often cleaved when the second residue in the primary sequence is small and uncharged (Met-Ala-, Cys, Gly, Pro, Ser, Thr, or Val). Requires deformylation of the N(alpha)-formylated initiator methionine before it can be hydrolyzed.</text>
</comment>
<dbReference type="PRINTS" id="PR00599">
    <property type="entry name" value="MAPEPTIDASE"/>
</dbReference>
<dbReference type="Pfam" id="PF00557">
    <property type="entry name" value="Peptidase_M24"/>
    <property type="match status" value="1"/>
</dbReference>
<dbReference type="OrthoDB" id="9802055at2"/>
<accession>A0A328TVF2</accession>
<dbReference type="GO" id="GO:0005829">
    <property type="term" value="C:cytosol"/>
    <property type="evidence" value="ECO:0007669"/>
    <property type="project" value="TreeGrafter"/>
</dbReference>
<dbReference type="EC" id="3.4.11.18" evidence="6 7"/>
<dbReference type="CDD" id="cd01086">
    <property type="entry name" value="MetAP1"/>
    <property type="match status" value="1"/>
</dbReference>
<dbReference type="InterPro" id="IPR036005">
    <property type="entry name" value="Creatinase/aminopeptidase-like"/>
</dbReference>
<evidence type="ECO:0000313" key="9">
    <source>
        <dbReference type="EMBL" id="RAP74459.1"/>
    </source>
</evidence>
<feature type="binding site" evidence="6">
    <location>
        <position position="175"/>
    </location>
    <ligand>
        <name>substrate</name>
    </ligand>
</feature>
<feature type="binding site" evidence="6">
    <location>
        <position position="105"/>
    </location>
    <ligand>
        <name>a divalent metal cation</name>
        <dbReference type="ChEBI" id="CHEBI:60240"/>
        <label>2</label>
        <note>catalytic</note>
    </ligand>
</feature>
<dbReference type="InterPro" id="IPR000994">
    <property type="entry name" value="Pept_M24"/>
</dbReference>
<comment type="subunit">
    <text evidence="6">Monomer.</text>
</comment>
<reference evidence="9 10" key="1">
    <citation type="submission" date="2018-06" db="EMBL/GenBank/DDBJ databases">
        <title>Paenibacillus montanisoli sp. nov., isolated from mountain area soil.</title>
        <authorList>
            <person name="Wu M."/>
        </authorList>
    </citation>
    <scope>NUCLEOTIDE SEQUENCE [LARGE SCALE GENOMIC DNA]</scope>
    <source>
        <strain evidence="9 10">RA17</strain>
    </source>
</reference>
<comment type="cofactor">
    <cofactor evidence="6">
        <name>Co(2+)</name>
        <dbReference type="ChEBI" id="CHEBI:48828"/>
    </cofactor>
    <cofactor evidence="6">
        <name>Zn(2+)</name>
        <dbReference type="ChEBI" id="CHEBI:29105"/>
    </cofactor>
    <cofactor evidence="6">
        <name>Mn(2+)</name>
        <dbReference type="ChEBI" id="CHEBI:29035"/>
    </cofactor>
    <cofactor evidence="6">
        <name>Fe(2+)</name>
        <dbReference type="ChEBI" id="CHEBI:29033"/>
    </cofactor>
    <text evidence="6">Binds 2 divalent metal cations per subunit. Has a high-affinity and a low affinity metal-binding site. The true nature of the physiological cofactor is under debate. The enzyme is active with cobalt, zinc, manganese or divalent iron ions. Most likely, methionine aminopeptidases function as mononuclear Fe(2+)-metalloproteases under physiological conditions, and the catalytically relevant metal-binding site has been assigned to the histidine-containing high-affinity site.</text>
</comment>
<feature type="binding site" evidence="6">
    <location>
        <position position="232"/>
    </location>
    <ligand>
        <name>a divalent metal cation</name>
        <dbReference type="ChEBI" id="CHEBI:60240"/>
        <label>1</label>
    </ligand>
</feature>
<evidence type="ECO:0000256" key="1">
    <source>
        <dbReference type="ARBA" id="ARBA00002521"/>
    </source>
</evidence>
<dbReference type="HAMAP" id="MF_01974">
    <property type="entry name" value="MetAP_1"/>
    <property type="match status" value="1"/>
</dbReference>
<feature type="binding site" evidence="6">
    <location>
        <position position="105"/>
    </location>
    <ligand>
        <name>a divalent metal cation</name>
        <dbReference type="ChEBI" id="CHEBI:60240"/>
        <label>1</label>
    </ligand>
</feature>
<evidence type="ECO:0000256" key="5">
    <source>
        <dbReference type="ARBA" id="ARBA00022801"/>
    </source>
</evidence>
<dbReference type="RefSeq" id="WP_112884248.1">
    <property type="nucleotide sequence ID" value="NZ_QLUW01000004.1"/>
</dbReference>
<comment type="similarity">
    <text evidence="6">Belongs to the peptidase M24A family. Methionine aminopeptidase type 1 subfamily.</text>
</comment>
<evidence type="ECO:0000256" key="4">
    <source>
        <dbReference type="ARBA" id="ARBA00022723"/>
    </source>
</evidence>
<proteinExistence type="inferred from homology"/>
<protein>
    <recommendedName>
        <fullName evidence="6 7">Methionine aminopeptidase</fullName>
        <shortName evidence="6">MAP</shortName>
        <shortName evidence="6">MetAP</shortName>
        <ecNumber evidence="6 7">3.4.11.18</ecNumber>
    </recommendedName>
    <alternativeName>
        <fullName evidence="6">Peptidase M</fullName>
    </alternativeName>
</protein>
<dbReference type="GO" id="GO:0006508">
    <property type="term" value="P:proteolysis"/>
    <property type="evidence" value="ECO:0007669"/>
    <property type="project" value="UniProtKB-KW"/>
</dbReference>
<dbReference type="GO" id="GO:0004239">
    <property type="term" value="F:initiator methionyl aminopeptidase activity"/>
    <property type="evidence" value="ECO:0007669"/>
    <property type="project" value="UniProtKB-UniRule"/>
</dbReference>
<dbReference type="PANTHER" id="PTHR43330">
    <property type="entry name" value="METHIONINE AMINOPEPTIDASE"/>
    <property type="match status" value="1"/>
</dbReference>
<evidence type="ECO:0000259" key="8">
    <source>
        <dbReference type="Pfam" id="PF00557"/>
    </source>
</evidence>
<keyword evidence="3 6" id="KW-0645">Protease</keyword>